<keyword evidence="7 13" id="KW-0547">Nucleotide-binding</keyword>
<dbReference type="PANTHER" id="PTHR43371:SF1">
    <property type="entry name" value="RIBONUCLEOSIDE-DIPHOSPHATE REDUCTASE"/>
    <property type="match status" value="1"/>
</dbReference>
<dbReference type="InterPro" id="IPR024434">
    <property type="entry name" value="TSCPD_dom"/>
</dbReference>
<dbReference type="EC" id="1.17.4.1" evidence="3 13"/>
<dbReference type="EMBL" id="CP019454">
    <property type="protein sequence ID" value="AUW94606.1"/>
    <property type="molecule type" value="Genomic_DNA"/>
</dbReference>
<dbReference type="PRINTS" id="PR01183">
    <property type="entry name" value="RIBORDTASEM1"/>
</dbReference>
<dbReference type="Pfam" id="PF02867">
    <property type="entry name" value="Ribonuc_red_lgC"/>
    <property type="match status" value="1"/>
</dbReference>
<dbReference type="CDD" id="cd02888">
    <property type="entry name" value="RNR_II_dimer"/>
    <property type="match status" value="1"/>
</dbReference>
<protein>
    <recommendedName>
        <fullName evidence="4 13">Vitamin B12-dependent ribonucleotide reductase</fullName>
        <ecNumber evidence="3 13">1.17.4.1</ecNumber>
    </recommendedName>
</protein>
<reference evidence="16 17" key="1">
    <citation type="journal article" date="2019" name="Sci. Rep.">
        <title>Sulfobacillus thermotolerans: new insights into resistance and metabolic capacities of acidophilic chemolithotrophs.</title>
        <authorList>
            <person name="Panyushkina A.E."/>
            <person name="Babenko V.V."/>
            <person name="Nikitina A.S."/>
            <person name="Selezneva O.V."/>
            <person name="Tsaplina I.A."/>
            <person name="Letarova M.A."/>
            <person name="Kostryukova E.S."/>
            <person name="Letarov A.V."/>
        </authorList>
    </citation>
    <scope>NUCLEOTIDE SEQUENCE [LARGE SCALE GENOMIC DNA]</scope>
    <source>
        <strain evidence="16 17">Kr1</strain>
    </source>
</reference>
<evidence type="ECO:0000256" key="5">
    <source>
        <dbReference type="ARBA" id="ARBA00022628"/>
    </source>
</evidence>
<evidence type="ECO:0000256" key="10">
    <source>
        <dbReference type="ARBA" id="ARBA00023285"/>
    </source>
</evidence>
<comment type="catalytic activity">
    <reaction evidence="12 13">
        <text>a 2'-deoxyribonucleoside 5'-diphosphate + [thioredoxin]-disulfide + H2O = a ribonucleoside 5'-diphosphate + [thioredoxin]-dithiol</text>
        <dbReference type="Rhea" id="RHEA:23252"/>
        <dbReference type="Rhea" id="RHEA-COMP:10698"/>
        <dbReference type="Rhea" id="RHEA-COMP:10700"/>
        <dbReference type="ChEBI" id="CHEBI:15377"/>
        <dbReference type="ChEBI" id="CHEBI:29950"/>
        <dbReference type="ChEBI" id="CHEBI:50058"/>
        <dbReference type="ChEBI" id="CHEBI:57930"/>
        <dbReference type="ChEBI" id="CHEBI:73316"/>
        <dbReference type="EC" id="1.17.4.1"/>
    </reaction>
</comment>
<proteinExistence type="inferred from homology"/>
<sequence length="837" mass="93191">MELSHGFSSELSWKIFLDRYTVKDPTRSFVVGDLAIALVEPHPKWPKKDIGIVRDILPDGYLSIELLTGPAKGDLIERKIADCDRPLERSIYEVAQRIAQGVAQVEPEAVRAQTEQAFAQEIAALRFIPGGRIWAGAGTEQQLTYFNCYVIPCPRDSREGIVETLGQMIEIMSRGGGVGINISSLRPSRAAVRGVNGRSSGAVSWMDLYSRATGLVEQGGSRRGALMLQIEDWHPDLWRFIEVKKTPGMVENANISVRISDAFMAAVKADEDWQLVFPDTTDPDYDTMWDGNLETWKKAGKPIVLYETVKARKIWREIIQGAWQAAEPGIVFDERHEKDSNSWYFNPLISTNPCAEQPLPAWGVCTLGHVNLAAFYDPKAHDVDWTGLRESVRVGTRFLDDIVDATPYFFQQNYDNQQKERRIGLGTMGLGELLIRLGLRYGSPESLEFIEKLYRFIAVEAYSYDVELAREKGAFPAFDPDLYLQSGFIKRLPDDLRHAIHEHGVRNVTILTQAPTGTVGTMVGTSTGIEPYYALTYFRQSRLGFDEQYVPVAAEWKAAHPDEELPSYFVGAMDLTPEEHVYVQAAIQKWTDSSISKTANAPSTYTVEDTERLYELAYDLGCKGVTIYRDQSRSEQVLHLAEEKTPQDSEAATISWGTTPNAEAEVYPVPSLIHGRTYRKETPAGTARVVINEVDDNPFEVFMLLGRAGSEVQSFMESLGRVISLYLRSSGNLSPRRRLELVAEQLKGIGGANQMGFGPGRVLSVVDAIGQLLESHLRNEAIEVAAAHTGEGTAARTAEPEGRHTSLHLDLCPMCDAPTLVYEEGCQHCQSCGYSKC</sequence>
<evidence type="ECO:0000256" key="12">
    <source>
        <dbReference type="ARBA" id="ARBA00047754"/>
    </source>
</evidence>
<keyword evidence="6 13" id="KW-0237">DNA synthesis</keyword>
<feature type="domain" description="TSCPD" evidence="15">
    <location>
        <begin position="680"/>
        <end position="777"/>
    </location>
</feature>
<comment type="similarity">
    <text evidence="2 13">Belongs to the ribonucleoside diphosphate reductase class-2 family.</text>
</comment>
<evidence type="ECO:0000256" key="4">
    <source>
        <dbReference type="ARBA" id="ARBA00014409"/>
    </source>
</evidence>
<comment type="function">
    <text evidence="11 13">Catalyzes the reduction of ribonucleotides to deoxyribonucleotides. May function to provide a pool of deoxyribonucleotide precursors for DNA repair during oxygen limitation and/or for immediate growth after restoration of oxygen.</text>
</comment>
<dbReference type="Proteomes" id="UP000325292">
    <property type="component" value="Chromosome"/>
</dbReference>
<name>A0ABN5H200_9FIRM</name>
<evidence type="ECO:0000313" key="16">
    <source>
        <dbReference type="EMBL" id="AUW94606.1"/>
    </source>
</evidence>
<keyword evidence="5 13" id="KW-0846">Cobalamin</keyword>
<evidence type="ECO:0000256" key="1">
    <source>
        <dbReference type="ARBA" id="ARBA00001922"/>
    </source>
</evidence>
<dbReference type="SUPFAM" id="SSF51998">
    <property type="entry name" value="PFL-like glycyl radical enzymes"/>
    <property type="match status" value="1"/>
</dbReference>
<evidence type="ECO:0000256" key="7">
    <source>
        <dbReference type="ARBA" id="ARBA00022741"/>
    </source>
</evidence>
<dbReference type="NCBIfam" id="TIGR02504">
    <property type="entry name" value="NrdJ_Z"/>
    <property type="match status" value="1"/>
</dbReference>
<accession>A0ABN5H200</accession>
<gene>
    <name evidence="16" type="ORF">BXT84_12175</name>
</gene>
<evidence type="ECO:0000256" key="2">
    <source>
        <dbReference type="ARBA" id="ARBA00007405"/>
    </source>
</evidence>
<dbReference type="PANTHER" id="PTHR43371">
    <property type="entry name" value="VITAMIN B12-DEPENDENT RIBONUCLEOTIDE REDUCTASE"/>
    <property type="match status" value="1"/>
</dbReference>
<dbReference type="InterPro" id="IPR013344">
    <property type="entry name" value="RNR_NrdJ/NrdZ"/>
</dbReference>
<evidence type="ECO:0000256" key="13">
    <source>
        <dbReference type="RuleBase" id="RU364064"/>
    </source>
</evidence>
<evidence type="ECO:0000256" key="9">
    <source>
        <dbReference type="ARBA" id="ARBA00023157"/>
    </source>
</evidence>
<evidence type="ECO:0000256" key="11">
    <source>
        <dbReference type="ARBA" id="ARBA00025437"/>
    </source>
</evidence>
<dbReference type="Gene3D" id="3.20.70.20">
    <property type="match status" value="1"/>
</dbReference>
<evidence type="ECO:0000313" key="17">
    <source>
        <dbReference type="Proteomes" id="UP000325292"/>
    </source>
</evidence>
<dbReference type="Pfam" id="PF12637">
    <property type="entry name" value="TSCPD"/>
    <property type="match status" value="1"/>
</dbReference>
<keyword evidence="8 13" id="KW-0560">Oxidoreductase</keyword>
<keyword evidence="10 13" id="KW-0170">Cobalt</keyword>
<keyword evidence="9" id="KW-1015">Disulfide bond</keyword>
<dbReference type="InterPro" id="IPR000788">
    <property type="entry name" value="RNR_lg_C"/>
</dbReference>
<feature type="domain" description="Ribonucleotide reductase large subunit C-terminal" evidence="14">
    <location>
        <begin position="147"/>
        <end position="628"/>
    </location>
</feature>
<organism evidence="16 17">
    <name type="scientific">Sulfobacillus thermotolerans</name>
    <dbReference type="NCBI Taxonomy" id="338644"/>
    <lineage>
        <taxon>Bacteria</taxon>
        <taxon>Bacillati</taxon>
        <taxon>Bacillota</taxon>
        <taxon>Clostridia</taxon>
        <taxon>Eubacteriales</taxon>
        <taxon>Clostridiales Family XVII. Incertae Sedis</taxon>
        <taxon>Sulfobacillus</taxon>
    </lineage>
</organism>
<dbReference type="InterPro" id="IPR050862">
    <property type="entry name" value="RdRp_reductase_class-2"/>
</dbReference>
<evidence type="ECO:0000259" key="15">
    <source>
        <dbReference type="Pfam" id="PF12637"/>
    </source>
</evidence>
<evidence type="ECO:0000256" key="3">
    <source>
        <dbReference type="ARBA" id="ARBA00012274"/>
    </source>
</evidence>
<comment type="cofactor">
    <cofactor evidence="1 13">
        <name>adenosylcob(III)alamin</name>
        <dbReference type="ChEBI" id="CHEBI:18408"/>
    </cofactor>
</comment>
<keyword evidence="17" id="KW-1185">Reference proteome</keyword>
<evidence type="ECO:0000256" key="6">
    <source>
        <dbReference type="ARBA" id="ARBA00022634"/>
    </source>
</evidence>
<evidence type="ECO:0000259" key="14">
    <source>
        <dbReference type="Pfam" id="PF02867"/>
    </source>
</evidence>
<evidence type="ECO:0000256" key="8">
    <source>
        <dbReference type="ARBA" id="ARBA00023002"/>
    </source>
</evidence>